<dbReference type="InterPro" id="IPR050669">
    <property type="entry name" value="Hemerythrin"/>
</dbReference>
<evidence type="ECO:0000256" key="4">
    <source>
        <dbReference type="ARBA" id="ARBA00023004"/>
    </source>
</evidence>
<dbReference type="EMBL" id="FZOT01000029">
    <property type="protein sequence ID" value="SNT35997.1"/>
    <property type="molecule type" value="Genomic_DNA"/>
</dbReference>
<dbReference type="SUPFAM" id="SSF47188">
    <property type="entry name" value="Hemerythrin-like"/>
    <property type="match status" value="1"/>
</dbReference>
<protein>
    <submittedName>
        <fullName evidence="6">Hemerythrin-like metal-binding domain protein</fullName>
    </submittedName>
</protein>
<dbReference type="InterPro" id="IPR016131">
    <property type="entry name" value="Haemerythrin_Fe_BS"/>
</dbReference>
<reference evidence="6 7" key="1">
    <citation type="submission" date="2017-06" db="EMBL/GenBank/DDBJ databases">
        <authorList>
            <person name="Kim H.J."/>
            <person name="Triplett B.A."/>
        </authorList>
    </citation>
    <scope>NUCLEOTIDE SEQUENCE [LARGE SCALE GENOMIC DNA]</scope>
    <source>
        <strain evidence="6 7">U15</strain>
    </source>
</reference>
<evidence type="ECO:0000256" key="3">
    <source>
        <dbReference type="ARBA" id="ARBA00022723"/>
    </source>
</evidence>
<name>A0A239LZE2_9BURK</name>
<dbReference type="InterPro" id="IPR035938">
    <property type="entry name" value="Hemerythrin-like_sf"/>
</dbReference>
<dbReference type="PANTHER" id="PTHR37164:SF1">
    <property type="entry name" value="BACTERIOHEMERYTHRIN"/>
    <property type="match status" value="1"/>
</dbReference>
<sequence length="137" mass="15012">MCITLTPDSTTLGIAFMDDAHDALHRKLDQFSALSDDAFASAFEELIENVRAHFAEEEQAMQAIDFAGTSCHRGQHVQALSALHHALQRIREGAIAEGREVIGLFSQWLNFHIGSMDAMLALVMRDVQAEKASCVAA</sequence>
<dbReference type="PROSITE" id="PS00550">
    <property type="entry name" value="HEMERYTHRINS"/>
    <property type="match status" value="1"/>
</dbReference>
<dbReference type="InterPro" id="IPR012312">
    <property type="entry name" value="Hemerythrin-like"/>
</dbReference>
<keyword evidence="3" id="KW-0479">Metal-binding</keyword>
<gene>
    <name evidence="6" type="ORF">SAMN06265795_1292</name>
</gene>
<dbReference type="Gene3D" id="1.20.120.50">
    <property type="entry name" value="Hemerythrin-like"/>
    <property type="match status" value="1"/>
</dbReference>
<keyword evidence="2" id="KW-0813">Transport</keyword>
<dbReference type="CDD" id="cd12107">
    <property type="entry name" value="Hemerythrin"/>
    <property type="match status" value="1"/>
</dbReference>
<keyword evidence="2" id="KW-0561">Oxygen transport</keyword>
<keyword evidence="7" id="KW-1185">Reference proteome</keyword>
<dbReference type="OrthoDB" id="5296936at2"/>
<dbReference type="RefSeq" id="WP_089401738.1">
    <property type="nucleotide sequence ID" value="NZ_FZOT01000029.1"/>
</dbReference>
<feature type="domain" description="Hemerythrin-like" evidence="5">
    <location>
        <begin position="13"/>
        <end position="120"/>
    </location>
</feature>
<proteinExistence type="inferred from homology"/>
<dbReference type="AlphaFoldDB" id="A0A239LZE2"/>
<dbReference type="GO" id="GO:0046872">
    <property type="term" value="F:metal ion binding"/>
    <property type="evidence" value="ECO:0007669"/>
    <property type="project" value="UniProtKB-KW"/>
</dbReference>
<evidence type="ECO:0000259" key="5">
    <source>
        <dbReference type="Pfam" id="PF01814"/>
    </source>
</evidence>
<dbReference type="InterPro" id="IPR012827">
    <property type="entry name" value="Hemerythrin_metal-bd"/>
</dbReference>
<evidence type="ECO:0000313" key="7">
    <source>
        <dbReference type="Proteomes" id="UP000198284"/>
    </source>
</evidence>
<evidence type="ECO:0000313" key="6">
    <source>
        <dbReference type="EMBL" id="SNT35997.1"/>
    </source>
</evidence>
<dbReference type="Pfam" id="PF01814">
    <property type="entry name" value="Hemerythrin"/>
    <property type="match status" value="1"/>
</dbReference>
<dbReference type="GO" id="GO:0005344">
    <property type="term" value="F:oxygen carrier activity"/>
    <property type="evidence" value="ECO:0007669"/>
    <property type="project" value="UniProtKB-KW"/>
</dbReference>
<dbReference type="PANTHER" id="PTHR37164">
    <property type="entry name" value="BACTERIOHEMERYTHRIN"/>
    <property type="match status" value="1"/>
</dbReference>
<evidence type="ECO:0000256" key="2">
    <source>
        <dbReference type="ARBA" id="ARBA00022621"/>
    </source>
</evidence>
<organism evidence="6 7">
    <name type="scientific">Noviherbaspirillum humi</name>
    <dbReference type="NCBI Taxonomy" id="1688639"/>
    <lineage>
        <taxon>Bacteria</taxon>
        <taxon>Pseudomonadati</taxon>
        <taxon>Pseudomonadota</taxon>
        <taxon>Betaproteobacteria</taxon>
        <taxon>Burkholderiales</taxon>
        <taxon>Oxalobacteraceae</taxon>
        <taxon>Noviherbaspirillum</taxon>
    </lineage>
</organism>
<dbReference type="NCBIfam" id="TIGR02481">
    <property type="entry name" value="hemeryth_dom"/>
    <property type="match status" value="1"/>
</dbReference>
<evidence type="ECO:0000256" key="1">
    <source>
        <dbReference type="ARBA" id="ARBA00010587"/>
    </source>
</evidence>
<comment type="similarity">
    <text evidence="1">Belongs to the hemerythrin family.</text>
</comment>
<dbReference type="Proteomes" id="UP000198284">
    <property type="component" value="Unassembled WGS sequence"/>
</dbReference>
<keyword evidence="4" id="KW-0408">Iron</keyword>
<accession>A0A239LZE2</accession>